<keyword evidence="1 2" id="KW-0129">CBS domain</keyword>
<dbReference type="Proteomes" id="UP000477722">
    <property type="component" value="Unassembled WGS sequence"/>
</dbReference>
<dbReference type="PROSITE" id="PS51371">
    <property type="entry name" value="CBS"/>
    <property type="match status" value="2"/>
</dbReference>
<dbReference type="Pfam" id="PF00571">
    <property type="entry name" value="CBS"/>
    <property type="match status" value="2"/>
</dbReference>
<evidence type="ECO:0000256" key="3">
    <source>
        <dbReference type="SAM" id="MobiDB-lite"/>
    </source>
</evidence>
<dbReference type="InterPro" id="IPR017080">
    <property type="entry name" value="UCP036990_CBS_BON"/>
</dbReference>
<evidence type="ECO:0000313" key="7">
    <source>
        <dbReference type="Proteomes" id="UP000477722"/>
    </source>
</evidence>
<evidence type="ECO:0000313" key="6">
    <source>
        <dbReference type="EMBL" id="NGO69193.1"/>
    </source>
</evidence>
<dbReference type="PIRSF" id="PIRSF036990">
    <property type="entry name" value="UCP036990_CBS_BON"/>
    <property type="match status" value="1"/>
</dbReference>
<accession>A0A6G4WW11</accession>
<sequence>MTRTVTAVGRDAPFKEVARILHEWQVSALPVLEGEDRVVGVVSEADLLPKEQYHDRAPARFEQARVLDDLVKAGAVTAGELMTSPAVTVHADAPLSSAARTMALHRVKRLPVIDGEGRLAGIVSRADLLKVFLRADEDIAQEVRTEVVNPLFPTDEVRVTVQQGVVVLEGEIGHTRMIPVAAGLARAVEGVVDADMRLRGPHRRPGPQRGRAPAPGTGDLTER</sequence>
<dbReference type="AlphaFoldDB" id="A0A6G4WW11"/>
<feature type="domain" description="CBS" evidence="5">
    <location>
        <begin position="1"/>
        <end position="58"/>
    </location>
</feature>
<dbReference type="InterPro" id="IPR046342">
    <property type="entry name" value="CBS_dom_sf"/>
</dbReference>
<evidence type="ECO:0000256" key="2">
    <source>
        <dbReference type="PROSITE-ProRule" id="PRU00703"/>
    </source>
</evidence>
<feature type="region of interest" description="Disordered" evidence="3">
    <location>
        <begin position="198"/>
        <end position="223"/>
    </location>
</feature>
<comment type="caution">
    <text evidence="6">The sequence shown here is derived from an EMBL/GenBank/DDBJ whole genome shotgun (WGS) entry which is preliminary data.</text>
</comment>
<keyword evidence="7" id="KW-1185">Reference proteome</keyword>
<dbReference type="InterPro" id="IPR051257">
    <property type="entry name" value="Diverse_CBS-Domain"/>
</dbReference>
<dbReference type="Pfam" id="PF04972">
    <property type="entry name" value="BON"/>
    <property type="match status" value="1"/>
</dbReference>
<protein>
    <submittedName>
        <fullName evidence="6">CBS domain-containing protein</fullName>
    </submittedName>
</protein>
<evidence type="ECO:0000259" key="5">
    <source>
        <dbReference type="PROSITE" id="PS51371"/>
    </source>
</evidence>
<dbReference type="CDD" id="cd04586">
    <property type="entry name" value="CBS_pair_BON_assoc"/>
    <property type="match status" value="1"/>
</dbReference>
<proteinExistence type="predicted"/>
<dbReference type="Gene3D" id="3.10.580.10">
    <property type="entry name" value="CBS-domain"/>
    <property type="match status" value="1"/>
</dbReference>
<evidence type="ECO:0000256" key="1">
    <source>
        <dbReference type="ARBA" id="ARBA00023122"/>
    </source>
</evidence>
<dbReference type="InterPro" id="IPR000644">
    <property type="entry name" value="CBS_dom"/>
</dbReference>
<reference evidence="6 7" key="1">
    <citation type="submission" date="2020-02" db="EMBL/GenBank/DDBJ databases">
        <title>Whole-genome analyses of novel actinobacteria.</title>
        <authorList>
            <person name="Sahin N."/>
            <person name="Tatar D."/>
        </authorList>
    </citation>
    <scope>NUCLEOTIDE SEQUENCE [LARGE SCALE GENOMIC DNA]</scope>
    <source>
        <strain evidence="6 7">SB3404</strain>
    </source>
</reference>
<dbReference type="PROSITE" id="PS50914">
    <property type="entry name" value="BON"/>
    <property type="match status" value="1"/>
</dbReference>
<feature type="domain" description="BON" evidence="4">
    <location>
        <begin position="135"/>
        <end position="202"/>
    </location>
</feature>
<dbReference type="PANTHER" id="PTHR43080">
    <property type="entry name" value="CBS DOMAIN-CONTAINING PROTEIN CBSX3, MITOCHONDRIAL"/>
    <property type="match status" value="1"/>
</dbReference>
<dbReference type="PANTHER" id="PTHR43080:SF29">
    <property type="entry name" value="OS02G0818000 PROTEIN"/>
    <property type="match status" value="1"/>
</dbReference>
<dbReference type="SMART" id="SM00116">
    <property type="entry name" value="CBS"/>
    <property type="match status" value="2"/>
</dbReference>
<dbReference type="SUPFAM" id="SSF54631">
    <property type="entry name" value="CBS-domain pair"/>
    <property type="match status" value="1"/>
</dbReference>
<dbReference type="EMBL" id="JAAKZZ010000101">
    <property type="protein sequence ID" value="NGO69193.1"/>
    <property type="molecule type" value="Genomic_DNA"/>
</dbReference>
<evidence type="ECO:0000259" key="4">
    <source>
        <dbReference type="PROSITE" id="PS50914"/>
    </source>
</evidence>
<gene>
    <name evidence="6" type="ORF">G5C65_12660</name>
</gene>
<feature type="compositionally biased region" description="Low complexity" evidence="3">
    <location>
        <begin position="207"/>
        <end position="223"/>
    </location>
</feature>
<dbReference type="InterPro" id="IPR007055">
    <property type="entry name" value="BON_dom"/>
</dbReference>
<feature type="domain" description="CBS" evidence="5">
    <location>
        <begin position="82"/>
        <end position="139"/>
    </location>
</feature>
<organism evidence="6 7">
    <name type="scientific">Streptomyces boncukensis</name>
    <dbReference type="NCBI Taxonomy" id="2711219"/>
    <lineage>
        <taxon>Bacteria</taxon>
        <taxon>Bacillati</taxon>
        <taxon>Actinomycetota</taxon>
        <taxon>Actinomycetes</taxon>
        <taxon>Kitasatosporales</taxon>
        <taxon>Streptomycetaceae</taxon>
        <taxon>Streptomyces</taxon>
    </lineage>
</organism>
<name>A0A6G4WW11_9ACTN</name>